<accession>A0AC61QRU4</accession>
<sequence>MRTAIIGAGAAGCFCAITLKRRFPDSEVCVYESGTRPLAKVAITGGGRCNLTNSFSGVRSMESVYPRGARLMKRALKTFSHNATMQWFEDEGVRLVVQEDNCVFPASQDAMEIVLTLTRLMENLGVKLIPNHRVTDLQDIMSEYDNVVVTTGGAPKPSGLSFLDSLELEKVAPVPALFTFNVDDKALHELMGTVVEHATCKLCGTKLQSSGPLLITHWGLSGPAILRLSSYSARLLAEKDYKADVCIDWLGEQKEQETVAELRNYRDNNRQKQLSSVYHTALNQRLWCYLLQRAGLAPTKKWTEVGDKQLNRLATVLTSDTHHIAGRGTFKEEFVTCGGIALSNINPGTLESRRYPGLYFAGEVLDVDAVTGGFNLQAAWTMGYIVANSIGRENKEKQA</sequence>
<dbReference type="EMBL" id="SRZC01000005">
    <property type="protein sequence ID" value="TGX83151.1"/>
    <property type="molecule type" value="Genomic_DNA"/>
</dbReference>
<evidence type="ECO:0000313" key="2">
    <source>
        <dbReference type="Proteomes" id="UP000308886"/>
    </source>
</evidence>
<organism evidence="1 2">
    <name type="scientific">Palleniella muris</name>
    <dbReference type="NCBI Taxonomy" id="3038145"/>
    <lineage>
        <taxon>Bacteria</taxon>
        <taxon>Pseudomonadati</taxon>
        <taxon>Bacteroidota</taxon>
        <taxon>Bacteroidia</taxon>
        <taxon>Bacteroidales</taxon>
        <taxon>Prevotellaceae</taxon>
        <taxon>Palleniella</taxon>
    </lineage>
</organism>
<evidence type="ECO:0000313" key="1">
    <source>
        <dbReference type="EMBL" id="TGX83151.1"/>
    </source>
</evidence>
<reference evidence="1" key="1">
    <citation type="submission" date="2019-04" db="EMBL/GenBank/DDBJ databases">
        <title>Microbes associate with the intestines of laboratory mice.</title>
        <authorList>
            <person name="Navarre W."/>
            <person name="Wong E."/>
            <person name="Huang K."/>
            <person name="Tropini C."/>
            <person name="Ng K."/>
            <person name="Yu B."/>
        </authorList>
    </citation>
    <scope>NUCLEOTIDE SEQUENCE</scope>
    <source>
        <strain evidence="1">NM73_A23</strain>
    </source>
</reference>
<gene>
    <name evidence="1" type="ORF">E5358_04195</name>
</gene>
<dbReference type="Proteomes" id="UP000308886">
    <property type="component" value="Unassembled WGS sequence"/>
</dbReference>
<comment type="caution">
    <text evidence="1">The sequence shown here is derived from an EMBL/GenBank/DDBJ whole genome shotgun (WGS) entry which is preliminary data.</text>
</comment>
<proteinExistence type="predicted"/>
<protein>
    <submittedName>
        <fullName evidence="1">NAD(P)/FAD-dependent oxidoreductase</fullName>
    </submittedName>
</protein>
<keyword evidence="2" id="KW-1185">Reference proteome</keyword>
<name>A0AC61QRU4_9BACT</name>